<evidence type="ECO:0000313" key="4">
    <source>
        <dbReference type="Proteomes" id="UP000006250"/>
    </source>
</evidence>
<name>E1JU58_SOLFR</name>
<protein>
    <recommendedName>
        <fullName evidence="2">Surface-adhesin protein E-like domain-containing protein</fullName>
    </recommendedName>
</protein>
<evidence type="ECO:0000313" key="3">
    <source>
        <dbReference type="EMBL" id="EFL51988.1"/>
    </source>
</evidence>
<dbReference type="InterPro" id="IPR031939">
    <property type="entry name" value="Adhesin_E-like"/>
</dbReference>
<feature type="domain" description="Surface-adhesin protein E-like" evidence="2">
    <location>
        <begin position="22"/>
        <end position="98"/>
    </location>
</feature>
<dbReference type="RefSeq" id="WP_005991985.1">
    <property type="nucleotide sequence ID" value="NZ_AECZ01000006.1"/>
</dbReference>
<dbReference type="Proteomes" id="UP000006250">
    <property type="component" value="Unassembled WGS sequence"/>
</dbReference>
<evidence type="ECO:0000256" key="1">
    <source>
        <dbReference type="SAM" id="SignalP"/>
    </source>
</evidence>
<dbReference type="AlphaFoldDB" id="E1JU58"/>
<evidence type="ECO:0000259" key="2">
    <source>
        <dbReference type="Pfam" id="PF16747"/>
    </source>
</evidence>
<dbReference type="eggNOG" id="ENOG5031GHN">
    <property type="taxonomic scope" value="Bacteria"/>
</dbReference>
<reference evidence="3 4" key="1">
    <citation type="submission" date="2010-08" db="EMBL/GenBank/DDBJ databases">
        <title>The draft genome of Desulfovibrio fructosovorans JJ.</title>
        <authorList>
            <consortium name="US DOE Joint Genome Institute (JGI-PGF)"/>
            <person name="Lucas S."/>
            <person name="Copeland A."/>
            <person name="Lapidus A."/>
            <person name="Cheng J.-F."/>
            <person name="Bruce D."/>
            <person name="Goodwin L."/>
            <person name="Pitluck S."/>
            <person name="Land M.L."/>
            <person name="Hauser L."/>
            <person name="Chang Y.-J."/>
            <person name="Jeffries C."/>
            <person name="Wall J.D."/>
            <person name="Stahl D.A."/>
            <person name="Arkin A.P."/>
            <person name="Dehal P."/>
            <person name="Stolyar S.M."/>
            <person name="Hazen T.C."/>
            <person name="Woyke T.J."/>
        </authorList>
    </citation>
    <scope>NUCLEOTIDE SEQUENCE [LARGE SCALE GENOMIC DNA]</scope>
    <source>
        <strain evidence="3 4">JJ</strain>
    </source>
</reference>
<organism evidence="3 4">
    <name type="scientific">Solidesulfovibrio fructosivorans JJ]</name>
    <dbReference type="NCBI Taxonomy" id="596151"/>
    <lineage>
        <taxon>Bacteria</taxon>
        <taxon>Pseudomonadati</taxon>
        <taxon>Thermodesulfobacteriota</taxon>
        <taxon>Desulfovibrionia</taxon>
        <taxon>Desulfovibrionales</taxon>
        <taxon>Desulfovibrionaceae</taxon>
        <taxon>Solidesulfovibrio</taxon>
    </lineage>
</organism>
<accession>E1JU58</accession>
<comment type="caution">
    <text evidence="3">The sequence shown here is derived from an EMBL/GenBank/DDBJ whole genome shotgun (WGS) entry which is preliminary data.</text>
</comment>
<keyword evidence="1" id="KW-0732">Signal</keyword>
<dbReference type="EMBL" id="AECZ01000006">
    <property type="protein sequence ID" value="EFL51988.1"/>
    <property type="molecule type" value="Genomic_DNA"/>
</dbReference>
<feature type="signal peptide" evidence="1">
    <location>
        <begin position="1"/>
        <end position="19"/>
    </location>
</feature>
<feature type="chain" id="PRO_5003147940" description="Surface-adhesin protein E-like domain-containing protein" evidence="1">
    <location>
        <begin position="20"/>
        <end position="134"/>
    </location>
</feature>
<proteinExistence type="predicted"/>
<gene>
    <name evidence="3" type="ORF">DesfrDRAFT_1157</name>
</gene>
<sequence length="134" mass="14805" precursor="true">MRTCLFMAFAVAVASPALATDWVFLSAHDDQSVELYYDRHSVRVSGNTVRVRVKRVFSEDEGRELAAEHGDGEPIAYSVERILLDCAGRRLKRNAAAWIGVSGKLLERTVATPGVPWRPLRHGGLGQALCLELE</sequence>
<dbReference type="Pfam" id="PF16747">
    <property type="entry name" value="Adhesin_E"/>
    <property type="match status" value="1"/>
</dbReference>
<keyword evidence="4" id="KW-1185">Reference proteome</keyword>